<dbReference type="AlphaFoldDB" id="A0A392P613"/>
<reference evidence="1 2" key="1">
    <citation type="journal article" date="2018" name="Front. Plant Sci.">
        <title>Red Clover (Trifolium pratense) and Zigzag Clover (T. medium) - A Picture of Genomic Similarities and Differences.</title>
        <authorList>
            <person name="Dluhosova J."/>
            <person name="Istvanek J."/>
            <person name="Nedelnik J."/>
            <person name="Repkova J."/>
        </authorList>
    </citation>
    <scope>NUCLEOTIDE SEQUENCE [LARGE SCALE GENOMIC DNA]</scope>
    <source>
        <strain evidence="2">cv. 10/8</strain>
        <tissue evidence="1">Leaf</tissue>
    </source>
</reference>
<sequence length="35" mass="3917">DYLKGPTTTDMAYSAILEHTIAERERSILQSMACT</sequence>
<accession>A0A392P613</accession>
<dbReference type="Proteomes" id="UP000265520">
    <property type="component" value="Unassembled WGS sequence"/>
</dbReference>
<evidence type="ECO:0000313" key="1">
    <source>
        <dbReference type="EMBL" id="MCI07222.1"/>
    </source>
</evidence>
<comment type="caution">
    <text evidence="1">The sequence shown here is derived from an EMBL/GenBank/DDBJ whole genome shotgun (WGS) entry which is preliminary data.</text>
</comment>
<dbReference type="EMBL" id="LXQA010064631">
    <property type="protein sequence ID" value="MCI07222.1"/>
    <property type="molecule type" value="Genomic_DNA"/>
</dbReference>
<evidence type="ECO:0000313" key="2">
    <source>
        <dbReference type="Proteomes" id="UP000265520"/>
    </source>
</evidence>
<name>A0A392P613_9FABA</name>
<organism evidence="1 2">
    <name type="scientific">Trifolium medium</name>
    <dbReference type="NCBI Taxonomy" id="97028"/>
    <lineage>
        <taxon>Eukaryota</taxon>
        <taxon>Viridiplantae</taxon>
        <taxon>Streptophyta</taxon>
        <taxon>Embryophyta</taxon>
        <taxon>Tracheophyta</taxon>
        <taxon>Spermatophyta</taxon>
        <taxon>Magnoliopsida</taxon>
        <taxon>eudicotyledons</taxon>
        <taxon>Gunneridae</taxon>
        <taxon>Pentapetalae</taxon>
        <taxon>rosids</taxon>
        <taxon>fabids</taxon>
        <taxon>Fabales</taxon>
        <taxon>Fabaceae</taxon>
        <taxon>Papilionoideae</taxon>
        <taxon>50 kb inversion clade</taxon>
        <taxon>NPAAA clade</taxon>
        <taxon>Hologalegina</taxon>
        <taxon>IRL clade</taxon>
        <taxon>Trifolieae</taxon>
        <taxon>Trifolium</taxon>
    </lineage>
</organism>
<proteinExistence type="predicted"/>
<keyword evidence="2" id="KW-1185">Reference proteome</keyword>
<protein>
    <submittedName>
        <fullName evidence="1">Uncharacterized protein</fullName>
    </submittedName>
</protein>
<feature type="non-terminal residue" evidence="1">
    <location>
        <position position="1"/>
    </location>
</feature>